<keyword evidence="1" id="KW-1185">Reference proteome</keyword>
<organism evidence="1 2">
    <name type="scientific">Danio rerio</name>
    <name type="common">Zebrafish</name>
    <name type="synonym">Brachydanio rerio</name>
    <dbReference type="NCBI Taxonomy" id="7955"/>
    <lineage>
        <taxon>Eukaryota</taxon>
        <taxon>Metazoa</taxon>
        <taxon>Chordata</taxon>
        <taxon>Craniata</taxon>
        <taxon>Vertebrata</taxon>
        <taxon>Euteleostomi</taxon>
        <taxon>Actinopterygii</taxon>
        <taxon>Neopterygii</taxon>
        <taxon>Teleostei</taxon>
        <taxon>Ostariophysi</taxon>
        <taxon>Cypriniformes</taxon>
        <taxon>Danionidae</taxon>
        <taxon>Danioninae</taxon>
        <taxon>Danio</taxon>
    </lineage>
</organism>
<dbReference type="RefSeq" id="XP_073795595.1">
    <property type="nucleotide sequence ID" value="XM_073939494.1"/>
</dbReference>
<evidence type="ECO:0000313" key="2">
    <source>
        <dbReference type="RefSeq" id="XP_073795595.1"/>
    </source>
</evidence>
<proteinExistence type="predicted"/>
<protein>
    <submittedName>
        <fullName evidence="2">Dynein axonemal intermediate chain 3 isoform X1</fullName>
    </submittedName>
</protein>
<sequence>MKDMSSKRPKSKEANKKKTKDKSNADNLPKPEEAVASEPGHPEYIFPLVLTSVSQELFSCRADEDVTAENPHKLLKKQDIIQDLRHRAAVCDFSPVKQAVLDYPEDELLLVFDRDFTYGQSFYLVLTVQAKESILKPPAEGADEQMEDEEQQEEEEEMMMKTPEPQPWVSLGSEQEIQDQSLSESRPRLRYSVCPLGRRSGTRVRFSDRNALDWKEELVECSSYEDKSFSITRMERDSSTQTCRDNTHTCTQTLWKKPKNMWSQYEPREFSSEEKQHQLQSENLKNFITSVARRFEIYLQQNLIADVFCDDWTALCEDDASLMGKTETQLKEYQSFMDLHFSKEKTISHVQWHPSISGVIVVSMMERLSLEERIDSSTKLLLNPSHILFWSFSDPINPQLQLECPDDVLCFQFSPSDHNIIAGGCMNGQVVLWDISAHVDRLQDTRSGGKNILNKLGKSDATPVVRYCAVSGIENGHKAPITDIQWLPETFEVNKLGTPVENQSRTSVQLVTCAPDCCVLFWDLRAPRVMVHSLTDIKQKQEEKPLENPHGVPNTFTHLNLTWKPFIRVSLPKISSSGEYSPLKFSMRENTVDYNTGDKSVSGADSHVFAQLRMQSAKQQKPLQNISTKLYIATEDGELVYTDWKVEKDNDSGRMLSAKPLDVFLLQDTLLHTVSRSPFFRDIILTVGRFSFSIWREGLTCGPLLMSVYSKSMFSAGHWSRSRPAVLFMGREDGDVEVWDLLQNSRQPSHTQNISTAAISSIRTQTSSAKQNLLAVSDRLGTLHILQIPGSLRRSSSSERQNVEKYFEKEEERLQYFEKRQSDHQKKKKETEAEQQKKKTELVTPPKQEEEVDAETLKEYQQFLTLEKLILKDMNIQNETQQTCNTINTP</sequence>
<gene>
    <name evidence="2" type="primary">dnai3</name>
</gene>
<accession>A0AC58IMZ6</accession>
<evidence type="ECO:0000313" key="1">
    <source>
        <dbReference type="Proteomes" id="UP000000437"/>
    </source>
</evidence>
<dbReference type="Proteomes" id="UP000000437">
    <property type="component" value="Chromosome 23"/>
</dbReference>
<name>A0AC58IMZ6_DANRE</name>
<reference evidence="2" key="1">
    <citation type="submission" date="2025-08" db="UniProtKB">
        <authorList>
            <consortium name="RefSeq"/>
        </authorList>
    </citation>
    <scope>IDENTIFICATION</scope>
    <source>
        <strain evidence="2">Tuebingen</strain>
        <tissue evidence="2">Fibroblasts and whole tissue</tissue>
    </source>
</reference>